<dbReference type="EMBL" id="MU005600">
    <property type="protein sequence ID" value="KAF2679940.1"/>
    <property type="molecule type" value="Genomic_DNA"/>
</dbReference>
<dbReference type="Proteomes" id="UP000799291">
    <property type="component" value="Unassembled WGS sequence"/>
</dbReference>
<sequence>MGEDMVITETDHPYLVEAVLFNLEILKNDNLPVQHWWSSKFKNNEATLEKFESDVWPGMSKDLRENKKWSQSQLDELLQKIKNPRRENLVETMASPDQQPIVVKESWNKDYDLNRKYTEKGADDRILWERPAVDETQQARWSDMIMDNWYVAAEAAGKKPNTLRYIGRHNVVTPETQRTFNTYLGDRDSVIIRQGDPGFEGLSNTMHTKPFNHMLADYPDLGPLEVT</sequence>
<evidence type="ECO:0000313" key="1">
    <source>
        <dbReference type="EMBL" id="KAF2679940.1"/>
    </source>
</evidence>
<protein>
    <submittedName>
        <fullName evidence="1">Uncharacterized protein</fullName>
    </submittedName>
</protein>
<keyword evidence="2" id="KW-1185">Reference proteome</keyword>
<reference evidence="1" key="1">
    <citation type="journal article" date="2020" name="Stud. Mycol.">
        <title>101 Dothideomycetes genomes: a test case for predicting lifestyles and emergence of pathogens.</title>
        <authorList>
            <person name="Haridas S."/>
            <person name="Albert R."/>
            <person name="Binder M."/>
            <person name="Bloem J."/>
            <person name="Labutti K."/>
            <person name="Salamov A."/>
            <person name="Andreopoulos B."/>
            <person name="Baker S."/>
            <person name="Barry K."/>
            <person name="Bills G."/>
            <person name="Bluhm B."/>
            <person name="Cannon C."/>
            <person name="Castanera R."/>
            <person name="Culley D."/>
            <person name="Daum C."/>
            <person name="Ezra D."/>
            <person name="Gonzalez J."/>
            <person name="Henrissat B."/>
            <person name="Kuo A."/>
            <person name="Liang C."/>
            <person name="Lipzen A."/>
            <person name="Lutzoni F."/>
            <person name="Magnuson J."/>
            <person name="Mondo S."/>
            <person name="Nolan M."/>
            <person name="Ohm R."/>
            <person name="Pangilinan J."/>
            <person name="Park H.-J."/>
            <person name="Ramirez L."/>
            <person name="Alfaro M."/>
            <person name="Sun H."/>
            <person name="Tritt A."/>
            <person name="Yoshinaga Y."/>
            <person name="Zwiers L.-H."/>
            <person name="Turgeon B."/>
            <person name="Goodwin S."/>
            <person name="Spatafora J."/>
            <person name="Crous P."/>
            <person name="Grigoriev I."/>
        </authorList>
    </citation>
    <scope>NUCLEOTIDE SEQUENCE</scope>
    <source>
        <strain evidence="1">CBS 122367</strain>
    </source>
</reference>
<gene>
    <name evidence="1" type="ORF">K458DRAFT_407779</name>
</gene>
<evidence type="ECO:0000313" key="2">
    <source>
        <dbReference type="Proteomes" id="UP000799291"/>
    </source>
</evidence>
<name>A0A6G1IPM4_9PLEO</name>
<accession>A0A6G1IPM4</accession>
<proteinExistence type="predicted"/>
<dbReference type="AlphaFoldDB" id="A0A6G1IPM4"/>
<organism evidence="1 2">
    <name type="scientific">Lentithecium fluviatile CBS 122367</name>
    <dbReference type="NCBI Taxonomy" id="1168545"/>
    <lineage>
        <taxon>Eukaryota</taxon>
        <taxon>Fungi</taxon>
        <taxon>Dikarya</taxon>
        <taxon>Ascomycota</taxon>
        <taxon>Pezizomycotina</taxon>
        <taxon>Dothideomycetes</taxon>
        <taxon>Pleosporomycetidae</taxon>
        <taxon>Pleosporales</taxon>
        <taxon>Massarineae</taxon>
        <taxon>Lentitheciaceae</taxon>
        <taxon>Lentithecium</taxon>
    </lineage>
</organism>